<proteinExistence type="predicted"/>
<dbReference type="Proteomes" id="UP000518681">
    <property type="component" value="Unassembled WGS sequence"/>
</dbReference>
<accession>A0AAW3UWL6</accession>
<evidence type="ECO:0000313" key="2">
    <source>
        <dbReference type="Proteomes" id="UP000518681"/>
    </source>
</evidence>
<gene>
    <name evidence="1" type="ORF">GGD69_003514</name>
</gene>
<sequence length="50" mass="5773">MRGSRLNVGAMENPLIRSNICHRNSLAILMEIMRLPHGSYRPTLSYSMKR</sequence>
<dbReference type="AlphaFoldDB" id="A0AAW3UWL6"/>
<protein>
    <submittedName>
        <fullName evidence="1">Uncharacterized protein</fullName>
    </submittedName>
</protein>
<name>A0AAW3UWL6_9BURK</name>
<dbReference type="EMBL" id="JACIIK010000006">
    <property type="protein sequence ID" value="MBB6202646.1"/>
    <property type="molecule type" value="Genomic_DNA"/>
</dbReference>
<organism evidence="1 2">
    <name type="scientific">Paraburkholderia fungorum</name>
    <dbReference type="NCBI Taxonomy" id="134537"/>
    <lineage>
        <taxon>Bacteria</taxon>
        <taxon>Pseudomonadati</taxon>
        <taxon>Pseudomonadota</taxon>
        <taxon>Betaproteobacteria</taxon>
        <taxon>Burkholderiales</taxon>
        <taxon>Burkholderiaceae</taxon>
        <taxon>Paraburkholderia</taxon>
    </lineage>
</organism>
<reference evidence="1 2" key="1">
    <citation type="submission" date="2020-08" db="EMBL/GenBank/DDBJ databases">
        <title>Genomic Encyclopedia of Type Strains, Phase IV (KMG-V): Genome sequencing to study the core and pangenomes of soil and plant-associated prokaryotes.</title>
        <authorList>
            <person name="Whitman W."/>
        </authorList>
    </citation>
    <scope>NUCLEOTIDE SEQUENCE [LARGE SCALE GENOMIC DNA]</scope>
    <source>
        <strain evidence="1 2">SEMIA 4013</strain>
    </source>
</reference>
<evidence type="ECO:0000313" key="1">
    <source>
        <dbReference type="EMBL" id="MBB6202646.1"/>
    </source>
</evidence>
<comment type="caution">
    <text evidence="1">The sequence shown here is derived from an EMBL/GenBank/DDBJ whole genome shotgun (WGS) entry which is preliminary data.</text>
</comment>